<evidence type="ECO:0000313" key="2">
    <source>
        <dbReference type="Proteomes" id="UP000288168"/>
    </source>
</evidence>
<name>A0A428QGQ7_9HYPO</name>
<dbReference type="EMBL" id="NKCI01000033">
    <property type="protein sequence ID" value="RSL64482.1"/>
    <property type="molecule type" value="Genomic_DNA"/>
</dbReference>
<reference evidence="1 2" key="1">
    <citation type="submission" date="2017-06" db="EMBL/GenBank/DDBJ databases">
        <title>Comparative genomic analysis of Ambrosia Fusariam Clade fungi.</title>
        <authorList>
            <person name="Stajich J.E."/>
            <person name="Carrillo J."/>
            <person name="Kijimoto T."/>
            <person name="Eskalen A."/>
            <person name="O'Donnell K."/>
            <person name="Kasson M."/>
        </authorList>
    </citation>
    <scope>NUCLEOTIDE SEQUENCE [LARGE SCALE GENOMIC DNA]</scope>
    <source>
        <strain evidence="1 2">NRRL62584</strain>
    </source>
</reference>
<comment type="caution">
    <text evidence="1">The sequence shown here is derived from an EMBL/GenBank/DDBJ whole genome shotgun (WGS) entry which is preliminary data.</text>
</comment>
<protein>
    <recommendedName>
        <fullName evidence="3">Myb-like domain-containing protein</fullName>
    </recommendedName>
</protein>
<dbReference type="OrthoDB" id="5069841at2759"/>
<evidence type="ECO:0008006" key="3">
    <source>
        <dbReference type="Google" id="ProtNLM"/>
    </source>
</evidence>
<dbReference type="Proteomes" id="UP000288168">
    <property type="component" value="Unassembled WGS sequence"/>
</dbReference>
<gene>
    <name evidence="1" type="ORF">CEP54_004701</name>
</gene>
<organism evidence="1 2">
    <name type="scientific">Fusarium duplospermum</name>
    <dbReference type="NCBI Taxonomy" id="1325734"/>
    <lineage>
        <taxon>Eukaryota</taxon>
        <taxon>Fungi</taxon>
        <taxon>Dikarya</taxon>
        <taxon>Ascomycota</taxon>
        <taxon>Pezizomycotina</taxon>
        <taxon>Sordariomycetes</taxon>
        <taxon>Hypocreomycetidae</taxon>
        <taxon>Hypocreales</taxon>
        <taxon>Nectriaceae</taxon>
        <taxon>Fusarium</taxon>
        <taxon>Fusarium solani species complex</taxon>
    </lineage>
</organism>
<sequence length="363" mass="40842">MDFLMNLPNGPTEEALKDFWMRRLADHQQVSRNGYDAGILDLPPILQLRWFGTVFEPGTQPGPVVAQEPIAQGLQDNDALGFTYPDPEFVNYTFVTDPTANMILPTVAPKIEQAPVEATHNDVDAEGEPAAIPYPADLPKVETTKETYEAINYLTGLPVKQLTYAVAFLQQNLSVKQNNALIEQNSMMADQEMDIDQPEQMDGITNSDDALLNEANDTEIKKKPARPVRKEIYDIPPPDHSSRDSCDQYLVTCRQMGFTYKEIIAAGGLTDAEPTLRGRHRTLTKAPHQRVRKPKWTAHDVALLQMVTLRWFNNNGINPGDRRPHWLQIAQEMRNAGSSYHFGAGTVSRKWARLYPHLVATRP</sequence>
<accession>A0A428QGQ7</accession>
<keyword evidence="2" id="KW-1185">Reference proteome</keyword>
<evidence type="ECO:0000313" key="1">
    <source>
        <dbReference type="EMBL" id="RSL64482.1"/>
    </source>
</evidence>
<dbReference type="STRING" id="1325734.A0A428QGQ7"/>
<proteinExistence type="predicted"/>
<dbReference type="AlphaFoldDB" id="A0A428QGQ7"/>